<keyword evidence="6 10" id="KW-0407">Ion channel</keyword>
<feature type="transmembrane region" description="Helical" evidence="10">
    <location>
        <begin position="70"/>
        <end position="92"/>
    </location>
</feature>
<dbReference type="InterPro" id="IPR003691">
    <property type="entry name" value="FluC"/>
</dbReference>
<dbReference type="HAMAP" id="MF_00454">
    <property type="entry name" value="FluC"/>
    <property type="match status" value="1"/>
</dbReference>
<feature type="transmembrane region" description="Helical" evidence="10">
    <location>
        <begin position="37"/>
        <end position="58"/>
    </location>
</feature>
<evidence type="ECO:0000256" key="6">
    <source>
        <dbReference type="ARBA" id="ARBA00023303"/>
    </source>
</evidence>
<evidence type="ECO:0000256" key="8">
    <source>
        <dbReference type="ARBA" id="ARBA00035585"/>
    </source>
</evidence>
<feature type="transmembrane region" description="Helical" evidence="10">
    <location>
        <begin position="98"/>
        <end position="117"/>
    </location>
</feature>
<feature type="binding site" evidence="10">
    <location>
        <position position="77"/>
    </location>
    <ligand>
        <name>Na(+)</name>
        <dbReference type="ChEBI" id="CHEBI:29101"/>
        <note>structural</note>
    </ligand>
</feature>
<evidence type="ECO:0000313" key="11">
    <source>
        <dbReference type="EMBL" id="GAP03307.1"/>
    </source>
</evidence>
<keyword evidence="2 10" id="KW-1003">Cell membrane</keyword>
<evidence type="ECO:0000256" key="3">
    <source>
        <dbReference type="ARBA" id="ARBA00022692"/>
    </source>
</evidence>
<organism evidence="11 12">
    <name type="scientific">Fructobacillus pseudoficulneus</name>
    <dbReference type="NCBI Taxonomy" id="220714"/>
    <lineage>
        <taxon>Bacteria</taxon>
        <taxon>Bacillati</taxon>
        <taxon>Bacillota</taxon>
        <taxon>Bacilli</taxon>
        <taxon>Lactobacillales</taxon>
        <taxon>Lactobacillaceae</taxon>
        <taxon>Fructobacillus</taxon>
    </lineage>
</organism>
<keyword evidence="5 10" id="KW-0472">Membrane</keyword>
<evidence type="ECO:0000256" key="1">
    <source>
        <dbReference type="ARBA" id="ARBA00004651"/>
    </source>
</evidence>
<gene>
    <name evidence="10 11" type="primary">crcB</name>
    <name evidence="10" type="synonym">fluC</name>
    <name evidence="11" type="ORF">FPFC_060250</name>
</gene>
<dbReference type="GO" id="GO:0005886">
    <property type="term" value="C:plasma membrane"/>
    <property type="evidence" value="ECO:0007669"/>
    <property type="project" value="UniProtKB-SubCell"/>
</dbReference>
<comment type="activity regulation">
    <text evidence="10">Na(+) is not transported, but it plays an essential structural role and its presence is essential for fluoride channel function.</text>
</comment>
<comment type="catalytic activity">
    <reaction evidence="8">
        <text>fluoride(in) = fluoride(out)</text>
        <dbReference type="Rhea" id="RHEA:76159"/>
        <dbReference type="ChEBI" id="CHEBI:17051"/>
    </reaction>
    <physiologicalReaction direction="left-to-right" evidence="8">
        <dbReference type="Rhea" id="RHEA:76160"/>
    </physiologicalReaction>
</comment>
<evidence type="ECO:0000256" key="4">
    <source>
        <dbReference type="ARBA" id="ARBA00022989"/>
    </source>
</evidence>
<dbReference type="PANTHER" id="PTHR28259:SF1">
    <property type="entry name" value="FLUORIDE EXPORT PROTEIN 1-RELATED"/>
    <property type="match status" value="1"/>
</dbReference>
<dbReference type="GO" id="GO:0140114">
    <property type="term" value="P:cellular detoxification of fluoride"/>
    <property type="evidence" value="ECO:0007669"/>
    <property type="project" value="UniProtKB-UniRule"/>
</dbReference>
<evidence type="ECO:0000256" key="5">
    <source>
        <dbReference type="ARBA" id="ARBA00023136"/>
    </source>
</evidence>
<comment type="function">
    <text evidence="9 10">Fluoride-specific ion channel. Important for reducing fluoride concentration in the cell, thus reducing its toxicity.</text>
</comment>
<protein>
    <recommendedName>
        <fullName evidence="10">Fluoride-specific ion channel FluC</fullName>
    </recommendedName>
</protein>
<dbReference type="Proteomes" id="UP000061227">
    <property type="component" value="Unassembled WGS sequence"/>
</dbReference>
<dbReference type="STRING" id="220714.SAMN05660469_1132"/>
<name>A0A3F3GZ88_9LACO</name>
<keyword evidence="10" id="KW-0479">Metal-binding</keyword>
<dbReference type="GO" id="GO:0062054">
    <property type="term" value="F:fluoride channel activity"/>
    <property type="evidence" value="ECO:0007669"/>
    <property type="project" value="UniProtKB-UniRule"/>
</dbReference>
<dbReference type="Pfam" id="PF02537">
    <property type="entry name" value="CRCB"/>
    <property type="match status" value="1"/>
</dbReference>
<proteinExistence type="inferred from homology"/>
<keyword evidence="12" id="KW-1185">Reference proteome</keyword>
<reference evidence="11 12" key="1">
    <citation type="journal article" date="2015" name="BMC Genomics">
        <title>Comparative genomics of Fructobacillus spp. and Leuconostoc spp. reveals niche-specific evolution of Fructobacillus spp.</title>
        <authorList>
            <person name="Endo A."/>
            <person name="Tanizawa Y."/>
            <person name="Tanaka N."/>
            <person name="Maeno S."/>
            <person name="Kumar H."/>
            <person name="Shiwa Y."/>
            <person name="Okada S."/>
            <person name="Yoshikawa H."/>
            <person name="Dicks L."/>
            <person name="Nakagawa J."/>
            <person name="Arita M."/>
        </authorList>
    </citation>
    <scope>NUCLEOTIDE SEQUENCE [LARGE SCALE GENOMIC DNA]</scope>
    <source>
        <strain evidence="11 12">DSM 15468</strain>
    </source>
</reference>
<feature type="transmembrane region" description="Helical" evidence="10">
    <location>
        <begin position="7"/>
        <end position="25"/>
    </location>
</feature>
<keyword evidence="10" id="KW-0813">Transport</keyword>
<evidence type="ECO:0000256" key="2">
    <source>
        <dbReference type="ARBA" id="ARBA00022475"/>
    </source>
</evidence>
<comment type="subcellular location">
    <subcellularLocation>
        <location evidence="1 10">Cell membrane</location>
        <topology evidence="1 10">Multi-pass membrane protein</topology>
    </subcellularLocation>
</comment>
<evidence type="ECO:0000256" key="10">
    <source>
        <dbReference type="HAMAP-Rule" id="MF_00454"/>
    </source>
</evidence>
<dbReference type="RefSeq" id="WP_059378910.1">
    <property type="nucleotide sequence ID" value="NZ_DF968068.1"/>
</dbReference>
<keyword evidence="10" id="KW-0915">Sodium</keyword>
<accession>A0A3F3GZ88</accession>
<dbReference type="OrthoDB" id="2143932at2"/>
<dbReference type="AlphaFoldDB" id="A0A3F3GZ88"/>
<keyword evidence="4 10" id="KW-1133">Transmembrane helix</keyword>
<keyword evidence="3 10" id="KW-0812">Transmembrane</keyword>
<evidence type="ECO:0000256" key="9">
    <source>
        <dbReference type="ARBA" id="ARBA00049940"/>
    </source>
</evidence>
<evidence type="ECO:0000313" key="12">
    <source>
        <dbReference type="Proteomes" id="UP000061227"/>
    </source>
</evidence>
<dbReference type="GO" id="GO:0046872">
    <property type="term" value="F:metal ion binding"/>
    <property type="evidence" value="ECO:0007669"/>
    <property type="project" value="UniProtKB-KW"/>
</dbReference>
<keyword evidence="10" id="KW-0406">Ion transport</keyword>
<dbReference type="EMBL" id="DF968068">
    <property type="protein sequence ID" value="GAP03307.1"/>
    <property type="molecule type" value="Genomic_DNA"/>
</dbReference>
<dbReference type="PANTHER" id="PTHR28259">
    <property type="entry name" value="FLUORIDE EXPORT PROTEIN 1-RELATED"/>
    <property type="match status" value="1"/>
</dbReference>
<sequence length="139" mass="15360">METNRRIEALVVFAGGALGGLLRYFCNFLPVIGHWPLTTLFINWLGAFLLAFLGAYLSHKLAQPAYWQSFLGTGIMGGFTTFGTMILQVFSLSKNQPALAALYLFASLFIGMLLVLIGQKFGQIFVNDINNSRKEMTNA</sequence>
<comment type="similarity">
    <text evidence="7 10">Belongs to the fluoride channel Fluc/FEX (TC 1.A.43) family.</text>
</comment>
<evidence type="ECO:0000256" key="7">
    <source>
        <dbReference type="ARBA" id="ARBA00035120"/>
    </source>
</evidence>
<feature type="binding site" evidence="10">
    <location>
        <position position="80"/>
    </location>
    <ligand>
        <name>Na(+)</name>
        <dbReference type="ChEBI" id="CHEBI:29101"/>
        <note>structural</note>
    </ligand>
</feature>